<evidence type="ECO:0000256" key="7">
    <source>
        <dbReference type="ARBA" id="ARBA00035198"/>
    </source>
</evidence>
<comment type="function">
    <text evidence="8 10">Binds 23S rRNA and is also seen to make contacts with the A and possibly P site tRNAs.</text>
</comment>
<dbReference type="GO" id="GO:0005840">
    <property type="term" value="C:ribosome"/>
    <property type="evidence" value="ECO:0007669"/>
    <property type="project" value="UniProtKB-KW"/>
</dbReference>
<dbReference type="Pfam" id="PF00252">
    <property type="entry name" value="Ribosomal_L16"/>
    <property type="match status" value="1"/>
</dbReference>
<dbReference type="PANTHER" id="PTHR12220">
    <property type="entry name" value="50S/60S RIBOSOMAL PROTEIN L16"/>
    <property type="match status" value="1"/>
</dbReference>
<keyword evidence="4 8" id="KW-0694">RNA-binding</keyword>
<dbReference type="InterPro" id="IPR000114">
    <property type="entry name" value="Ribosomal_uL16_bact-type"/>
</dbReference>
<keyword evidence="3 8" id="KW-0699">rRNA-binding</keyword>
<comment type="similarity">
    <text evidence="1 8 9">Belongs to the universal ribosomal protein uL16 family.</text>
</comment>
<dbReference type="InterPro" id="IPR020798">
    <property type="entry name" value="Ribosomal_uL16_CS"/>
</dbReference>
<organism evidence="11 12">
    <name type="scientific">Vreelandella olivaria</name>
    <dbReference type="NCBI Taxonomy" id="390919"/>
    <lineage>
        <taxon>Bacteria</taxon>
        <taxon>Pseudomonadati</taxon>
        <taxon>Pseudomonadota</taxon>
        <taxon>Gammaproteobacteria</taxon>
        <taxon>Oceanospirillales</taxon>
        <taxon>Halomonadaceae</taxon>
        <taxon>Vreelandella</taxon>
    </lineage>
</organism>
<dbReference type="PROSITE" id="PS00586">
    <property type="entry name" value="RIBOSOMAL_L16_1"/>
    <property type="match status" value="1"/>
</dbReference>
<evidence type="ECO:0000256" key="9">
    <source>
        <dbReference type="RuleBase" id="RU004413"/>
    </source>
</evidence>
<dbReference type="InterPro" id="IPR016180">
    <property type="entry name" value="Ribosomal_uL16_dom"/>
</dbReference>
<evidence type="ECO:0000256" key="4">
    <source>
        <dbReference type="ARBA" id="ARBA00022884"/>
    </source>
</evidence>
<dbReference type="CDD" id="cd01433">
    <property type="entry name" value="Ribosomal_L16_L10e"/>
    <property type="match status" value="1"/>
</dbReference>
<dbReference type="EMBL" id="AP019416">
    <property type="protein sequence ID" value="BBI47832.1"/>
    <property type="molecule type" value="Genomic_DNA"/>
</dbReference>
<dbReference type="Gene3D" id="3.90.1170.10">
    <property type="entry name" value="Ribosomal protein L10e/L16"/>
    <property type="match status" value="1"/>
</dbReference>
<evidence type="ECO:0000256" key="8">
    <source>
        <dbReference type="HAMAP-Rule" id="MF_01342"/>
    </source>
</evidence>
<dbReference type="PANTHER" id="PTHR12220:SF13">
    <property type="entry name" value="LARGE RIBOSOMAL SUBUNIT PROTEIN UL16M"/>
    <property type="match status" value="1"/>
</dbReference>
<sequence>MLQPKRMKFRKMMKGRNRGLAHRGSKISFGEYGLKATGRGRITARQIEAGRRAITRHVKRGGKIWIRVFPDKPISKKPLEVRMGKGKGSVEYWVAQIQPGRALYEIEGVSEELAREAFELAAQKMPLSTTFAKRTVM</sequence>
<evidence type="ECO:0000256" key="10">
    <source>
        <dbReference type="RuleBase" id="RU004414"/>
    </source>
</evidence>
<dbReference type="InterPro" id="IPR047873">
    <property type="entry name" value="Ribosomal_uL16"/>
</dbReference>
<keyword evidence="6 8" id="KW-0687">Ribonucleoprotein</keyword>
<dbReference type="InterPro" id="IPR036920">
    <property type="entry name" value="Ribosomal_uL16_sf"/>
</dbReference>
<dbReference type="SUPFAM" id="SSF54686">
    <property type="entry name" value="Ribosomal protein L16p/L10e"/>
    <property type="match status" value="1"/>
</dbReference>
<evidence type="ECO:0000256" key="6">
    <source>
        <dbReference type="ARBA" id="ARBA00023274"/>
    </source>
</evidence>
<evidence type="ECO:0000313" key="11">
    <source>
        <dbReference type="EMBL" id="BBI47832.1"/>
    </source>
</evidence>
<protein>
    <recommendedName>
        <fullName evidence="7 8">Large ribosomal subunit protein uL16</fullName>
    </recommendedName>
</protein>
<dbReference type="NCBIfam" id="TIGR01164">
    <property type="entry name" value="rplP_bact"/>
    <property type="match status" value="1"/>
</dbReference>
<evidence type="ECO:0000313" key="12">
    <source>
        <dbReference type="Proteomes" id="UP000289555"/>
    </source>
</evidence>
<comment type="subunit">
    <text evidence="8 10">Part of the 50S ribosomal subunit.</text>
</comment>
<accession>A0ABM7GBS4</accession>
<dbReference type="Proteomes" id="UP000289555">
    <property type="component" value="Chromosome"/>
</dbReference>
<dbReference type="PRINTS" id="PR00060">
    <property type="entry name" value="RIBOSOMALL16"/>
</dbReference>
<keyword evidence="12" id="KW-1185">Reference proteome</keyword>
<evidence type="ECO:0000256" key="3">
    <source>
        <dbReference type="ARBA" id="ARBA00022730"/>
    </source>
</evidence>
<dbReference type="HAMAP" id="MF_01342">
    <property type="entry name" value="Ribosomal_uL16"/>
    <property type="match status" value="1"/>
</dbReference>
<name>A0ABM7GBS4_9GAMM</name>
<dbReference type="PROSITE" id="PS00701">
    <property type="entry name" value="RIBOSOMAL_L16_2"/>
    <property type="match status" value="1"/>
</dbReference>
<evidence type="ECO:0000256" key="1">
    <source>
        <dbReference type="ARBA" id="ARBA00008931"/>
    </source>
</evidence>
<proteinExistence type="inferred from homology"/>
<evidence type="ECO:0000256" key="5">
    <source>
        <dbReference type="ARBA" id="ARBA00022980"/>
    </source>
</evidence>
<reference evidence="12" key="1">
    <citation type="journal article" date="2019" name="Microbiol. Resour. Announc.">
        <title>Complete Genome Sequence of Halomonas olivaria, a Moderately Halophilic Bacterium Isolated from Olive Processing Effluents, Obtained by Nanopore Sequencing.</title>
        <authorList>
            <person name="Nagata S."/>
            <person name="Ii K.M."/>
            <person name="Tsukimi T."/>
            <person name="Miura M.C."/>
            <person name="Galipon J."/>
            <person name="Arakawa K."/>
        </authorList>
    </citation>
    <scope>NUCLEOTIDE SEQUENCE [LARGE SCALE GENOMIC DNA]</scope>
    <source>
        <strain evidence="12">TYRC17</strain>
    </source>
</reference>
<keyword evidence="5 8" id="KW-0689">Ribosomal protein</keyword>
<gene>
    <name evidence="8 11" type="primary">rplP</name>
    <name evidence="11" type="ORF">HORIV_02530</name>
</gene>
<evidence type="ECO:0000256" key="2">
    <source>
        <dbReference type="ARBA" id="ARBA00022555"/>
    </source>
</evidence>
<keyword evidence="2 8" id="KW-0820">tRNA-binding</keyword>